<keyword evidence="9" id="KW-1185">Reference proteome</keyword>
<dbReference type="PANTHER" id="PTHR47660">
    <property type="entry name" value="TRANSCRIPTION FACTOR WITH C2H2 AND ZN(2)-CYS(6) DNA BINDING DOMAIN (EUROFUNG)-RELATED-RELATED"/>
    <property type="match status" value="1"/>
</dbReference>
<dbReference type="PROSITE" id="PS50048">
    <property type="entry name" value="ZN2_CY6_FUNGAL_2"/>
    <property type="match status" value="1"/>
</dbReference>
<evidence type="ECO:0000256" key="1">
    <source>
        <dbReference type="ARBA" id="ARBA00022723"/>
    </source>
</evidence>
<feature type="domain" description="Zn(2)-C6 fungal-type" evidence="7">
    <location>
        <begin position="136"/>
        <end position="166"/>
    </location>
</feature>
<evidence type="ECO:0000313" key="9">
    <source>
        <dbReference type="Proteomes" id="UP001302126"/>
    </source>
</evidence>
<keyword evidence="2" id="KW-0862">Zinc</keyword>
<dbReference type="AlphaFoldDB" id="A0AAN7AHE6"/>
<dbReference type="CDD" id="cd00067">
    <property type="entry name" value="GAL4"/>
    <property type="match status" value="1"/>
</dbReference>
<dbReference type="Gene3D" id="4.10.240.10">
    <property type="entry name" value="Zn(2)-C6 fungal-type DNA-binding domain"/>
    <property type="match status" value="1"/>
</dbReference>
<dbReference type="Pfam" id="PF00172">
    <property type="entry name" value="Zn_clus"/>
    <property type="match status" value="1"/>
</dbReference>
<keyword evidence="1" id="KW-0479">Metal-binding</keyword>
<gene>
    <name evidence="8" type="ORF">QBC35DRAFT_495403</name>
</gene>
<reference evidence="8" key="2">
    <citation type="submission" date="2023-05" db="EMBL/GenBank/DDBJ databases">
        <authorList>
            <consortium name="Lawrence Berkeley National Laboratory"/>
            <person name="Steindorff A."/>
            <person name="Hensen N."/>
            <person name="Bonometti L."/>
            <person name="Westerberg I."/>
            <person name="Brannstrom I.O."/>
            <person name="Guillou S."/>
            <person name="Cros-Aarteil S."/>
            <person name="Calhoun S."/>
            <person name="Haridas S."/>
            <person name="Kuo A."/>
            <person name="Mondo S."/>
            <person name="Pangilinan J."/>
            <person name="Riley R."/>
            <person name="Labutti K."/>
            <person name="Andreopoulos B."/>
            <person name="Lipzen A."/>
            <person name="Chen C."/>
            <person name="Yanf M."/>
            <person name="Daum C."/>
            <person name="Ng V."/>
            <person name="Clum A."/>
            <person name="Ohm R."/>
            <person name="Martin F."/>
            <person name="Silar P."/>
            <person name="Natvig D."/>
            <person name="Lalanne C."/>
            <person name="Gautier V."/>
            <person name="Ament-Velasquez S.L."/>
            <person name="Kruys A."/>
            <person name="Hutchinson M.I."/>
            <person name="Powell A.J."/>
            <person name="Barry K."/>
            <person name="Miller A.N."/>
            <person name="Grigoriev I.V."/>
            <person name="Debuchy R."/>
            <person name="Gladieux P."/>
            <person name="Thoren M.H."/>
            <person name="Johannesson H."/>
        </authorList>
    </citation>
    <scope>NUCLEOTIDE SEQUENCE</scope>
    <source>
        <strain evidence="8">PSN309</strain>
    </source>
</reference>
<dbReference type="SUPFAM" id="SSF57701">
    <property type="entry name" value="Zn2/Cys6 DNA-binding domain"/>
    <property type="match status" value="1"/>
</dbReference>
<dbReference type="EMBL" id="MU864384">
    <property type="protein sequence ID" value="KAK4188721.1"/>
    <property type="molecule type" value="Genomic_DNA"/>
</dbReference>
<keyword evidence="5" id="KW-0539">Nucleus</keyword>
<evidence type="ECO:0000256" key="3">
    <source>
        <dbReference type="ARBA" id="ARBA00023015"/>
    </source>
</evidence>
<evidence type="ECO:0000256" key="6">
    <source>
        <dbReference type="SAM" id="MobiDB-lite"/>
    </source>
</evidence>
<protein>
    <recommendedName>
        <fullName evidence="7">Zn(2)-C6 fungal-type domain-containing protein</fullName>
    </recommendedName>
</protein>
<keyword evidence="3" id="KW-0805">Transcription regulation</keyword>
<dbReference type="GO" id="GO:0000981">
    <property type="term" value="F:DNA-binding transcription factor activity, RNA polymerase II-specific"/>
    <property type="evidence" value="ECO:0007669"/>
    <property type="project" value="InterPro"/>
</dbReference>
<proteinExistence type="predicted"/>
<dbReference type="SMART" id="SM00066">
    <property type="entry name" value="GAL4"/>
    <property type="match status" value="1"/>
</dbReference>
<accession>A0AAN7AHE6</accession>
<evidence type="ECO:0000256" key="5">
    <source>
        <dbReference type="ARBA" id="ARBA00023242"/>
    </source>
</evidence>
<evidence type="ECO:0000256" key="2">
    <source>
        <dbReference type="ARBA" id="ARBA00022833"/>
    </source>
</evidence>
<comment type="caution">
    <text evidence="8">The sequence shown here is derived from an EMBL/GenBank/DDBJ whole genome shotgun (WGS) entry which is preliminary data.</text>
</comment>
<dbReference type="Proteomes" id="UP001302126">
    <property type="component" value="Unassembled WGS sequence"/>
</dbReference>
<dbReference type="GO" id="GO:0008270">
    <property type="term" value="F:zinc ion binding"/>
    <property type="evidence" value="ECO:0007669"/>
    <property type="project" value="InterPro"/>
</dbReference>
<reference evidence="8" key="1">
    <citation type="journal article" date="2023" name="Mol. Phylogenet. Evol.">
        <title>Genome-scale phylogeny and comparative genomics of the fungal order Sordariales.</title>
        <authorList>
            <person name="Hensen N."/>
            <person name="Bonometti L."/>
            <person name="Westerberg I."/>
            <person name="Brannstrom I.O."/>
            <person name="Guillou S."/>
            <person name="Cros-Aarteil S."/>
            <person name="Calhoun S."/>
            <person name="Haridas S."/>
            <person name="Kuo A."/>
            <person name="Mondo S."/>
            <person name="Pangilinan J."/>
            <person name="Riley R."/>
            <person name="LaButti K."/>
            <person name="Andreopoulos B."/>
            <person name="Lipzen A."/>
            <person name="Chen C."/>
            <person name="Yan M."/>
            <person name="Daum C."/>
            <person name="Ng V."/>
            <person name="Clum A."/>
            <person name="Steindorff A."/>
            <person name="Ohm R.A."/>
            <person name="Martin F."/>
            <person name="Silar P."/>
            <person name="Natvig D.O."/>
            <person name="Lalanne C."/>
            <person name="Gautier V."/>
            <person name="Ament-Velasquez S.L."/>
            <person name="Kruys A."/>
            <person name="Hutchinson M.I."/>
            <person name="Powell A.J."/>
            <person name="Barry K."/>
            <person name="Miller A.N."/>
            <person name="Grigoriev I.V."/>
            <person name="Debuchy R."/>
            <person name="Gladieux P."/>
            <person name="Hiltunen Thoren M."/>
            <person name="Johannesson H."/>
        </authorList>
    </citation>
    <scope>NUCLEOTIDE SEQUENCE</scope>
    <source>
        <strain evidence="8">PSN309</strain>
    </source>
</reference>
<evidence type="ECO:0000259" key="7">
    <source>
        <dbReference type="PROSITE" id="PS50048"/>
    </source>
</evidence>
<keyword evidence="4" id="KW-0804">Transcription</keyword>
<name>A0AAN7AHE6_9PEZI</name>
<dbReference type="InterPro" id="IPR001138">
    <property type="entry name" value="Zn2Cys6_DnaBD"/>
</dbReference>
<feature type="region of interest" description="Disordered" evidence="6">
    <location>
        <begin position="39"/>
        <end position="63"/>
    </location>
</feature>
<evidence type="ECO:0000256" key="4">
    <source>
        <dbReference type="ARBA" id="ARBA00023163"/>
    </source>
</evidence>
<dbReference type="InterPro" id="IPR036864">
    <property type="entry name" value="Zn2-C6_fun-type_DNA-bd_sf"/>
</dbReference>
<evidence type="ECO:0000313" key="8">
    <source>
        <dbReference type="EMBL" id="KAK4188721.1"/>
    </source>
</evidence>
<sequence>MLLWCCFCPSGVEDDTAHCPDTVSPIPCWKAPLADFRPTQPTTNSTTWTSTSRSFSDHTETAKPGFPPELSSVVYRCSTIANDIYTDTQNVVSIDNPRVDWTKRSAHIQHLGTQDREMLPSKSAVERNNPPPRRKACAACIKAKRRCTQEYPVCQRCSQRDLDCKYPVGRVPKRPQPASNHSSTPTSVLAFSGDLLPPDYVQPIIADSPWDGMSWTTPALSSWPDTQLYTQQTELLSMIAQPDQMASTGNFFDFNDFGIVPEEPGLDTTNSSHQSSDDSPPLLLNVPVARAIYNMTVAAPLACLSSAAATSWAIKNRLAFSIEKIRDAPRQMVMENQTPWSHPLLYESSMPQSMQDAYSSCALYIAKNPINSEIIFRNIDSRVKELVDSPIPVEDVRELLARVQALMLYQIMRVLDVDYRRFDVADEATGSLEEATGSLEEATLALMEHIVFEEGTFPDDQPGVGNGRSRKVECTKSEDQVLPLYPLDTTRQFWETWVFQESARKTFLMVWLFVRTYRLLQGHVPKNCDGKMGLNFSFTLSEHLWAAKDPLSFALAWGEGRKWSILNANFTSVLNQARGDDVDVFSKMVMTTMWGISETKGWLITTGGDL</sequence>
<feature type="compositionally biased region" description="Low complexity" evidence="6">
    <location>
        <begin position="39"/>
        <end position="54"/>
    </location>
</feature>
<organism evidence="8 9">
    <name type="scientific">Podospora australis</name>
    <dbReference type="NCBI Taxonomy" id="1536484"/>
    <lineage>
        <taxon>Eukaryota</taxon>
        <taxon>Fungi</taxon>
        <taxon>Dikarya</taxon>
        <taxon>Ascomycota</taxon>
        <taxon>Pezizomycotina</taxon>
        <taxon>Sordariomycetes</taxon>
        <taxon>Sordariomycetidae</taxon>
        <taxon>Sordariales</taxon>
        <taxon>Podosporaceae</taxon>
        <taxon>Podospora</taxon>
    </lineage>
</organism>